<feature type="transmembrane region" description="Helical" evidence="6">
    <location>
        <begin position="229"/>
        <end position="249"/>
    </location>
</feature>
<evidence type="ECO:0000256" key="6">
    <source>
        <dbReference type="SAM" id="Phobius"/>
    </source>
</evidence>
<keyword evidence="5 6" id="KW-0472">Membrane</keyword>
<accession>A0A9N9LUV9</accession>
<comment type="caution">
    <text evidence="7">The sequence shown here is derived from an EMBL/GenBank/DDBJ whole genome shotgun (WGS) entry which is preliminary data.</text>
</comment>
<feature type="transmembrane region" description="Helical" evidence="6">
    <location>
        <begin position="459"/>
        <end position="478"/>
    </location>
</feature>
<dbReference type="PANTHER" id="PTHR45649">
    <property type="entry name" value="AMINO-ACID PERMEASE BAT1"/>
    <property type="match status" value="1"/>
</dbReference>
<feature type="transmembrane region" description="Helical" evidence="6">
    <location>
        <begin position="51"/>
        <end position="75"/>
    </location>
</feature>
<protein>
    <recommendedName>
        <fullName evidence="9">Amino acid transporter</fullName>
    </recommendedName>
</protein>
<evidence type="ECO:0008006" key="9">
    <source>
        <dbReference type="Google" id="ProtNLM"/>
    </source>
</evidence>
<feature type="transmembrane region" description="Helical" evidence="6">
    <location>
        <begin position="87"/>
        <end position="108"/>
    </location>
</feature>
<feature type="transmembrane region" description="Helical" evidence="6">
    <location>
        <begin position="397"/>
        <end position="419"/>
    </location>
</feature>
<feature type="transmembrane region" description="Helical" evidence="6">
    <location>
        <begin position="490"/>
        <end position="509"/>
    </location>
</feature>
<dbReference type="InterPro" id="IPR002293">
    <property type="entry name" value="AA/rel_permease1"/>
</dbReference>
<dbReference type="OrthoDB" id="3257095at2759"/>
<dbReference type="AlphaFoldDB" id="A0A9N9LUV9"/>
<dbReference type="Proteomes" id="UP000701801">
    <property type="component" value="Unassembled WGS sequence"/>
</dbReference>
<keyword evidence="2" id="KW-0813">Transport</keyword>
<sequence length="523" mass="57489">MSAHEMADLERRPAASSIFLQTHSTDKDSVIERDNAILARLGKKSVLKREFGFMSALGFTCTNMITWEGLVVVLHFSYVNGGSAGSFYAFLFVLTGNLAIFTTMAEMASMAPTSGGQYHWVAMLAPPGCQKFLSFLTGLISAQTIQELATLLHPNYNAKPWHMVIIFDCVILLAVFLNTVVIRALPKIESIVLLLHILGFFAILIPLTYMGPHGNALDVFTKFNNAGGFPTQGLAQMIGSYSFTWTLLGSDSAIHMSEEIKNASVVVPRAMLFGILLNGIMGLAMIIAVLFCMGNPSVMASESPYVAIFLQAVENVSQAAIMSDLVIIMIIFATVAYLATASRLTWSFARDRGLPGWRQISRVCEPTLTPVISIVCTCCISCLLALLIFYSKYALNIVLSATICCIYTSYVIGHCFLFYRRVTGAIRPYNSQSQALTNVPNTDNRTWGPFKVREPFGSIINLIGIGFAVVILFFSFWPPMWQPPLKYMNFSIFLMAASVGSACLYYFLLGGKNNYTGPIVEIN</sequence>
<dbReference type="Gene3D" id="1.20.1740.10">
    <property type="entry name" value="Amino acid/polyamine transporter I"/>
    <property type="match status" value="1"/>
</dbReference>
<dbReference type="PANTHER" id="PTHR45649:SF1">
    <property type="entry name" value="TRANSPORTER, PUTATIVE (EUROFUNG)-RELATED"/>
    <property type="match status" value="1"/>
</dbReference>
<dbReference type="GO" id="GO:0022857">
    <property type="term" value="F:transmembrane transporter activity"/>
    <property type="evidence" value="ECO:0007669"/>
    <property type="project" value="InterPro"/>
</dbReference>
<feature type="transmembrane region" description="Helical" evidence="6">
    <location>
        <begin position="191"/>
        <end position="209"/>
    </location>
</feature>
<name>A0A9N9LUV9_9HELO</name>
<feature type="transmembrane region" description="Helical" evidence="6">
    <location>
        <begin position="367"/>
        <end position="391"/>
    </location>
</feature>
<feature type="transmembrane region" description="Helical" evidence="6">
    <location>
        <begin position="270"/>
        <end position="291"/>
    </location>
</feature>
<keyword evidence="8" id="KW-1185">Reference proteome</keyword>
<dbReference type="Pfam" id="PF13520">
    <property type="entry name" value="AA_permease_2"/>
    <property type="match status" value="1"/>
</dbReference>
<evidence type="ECO:0000256" key="5">
    <source>
        <dbReference type="ARBA" id="ARBA00023136"/>
    </source>
</evidence>
<evidence type="ECO:0000256" key="3">
    <source>
        <dbReference type="ARBA" id="ARBA00022692"/>
    </source>
</evidence>
<evidence type="ECO:0000313" key="8">
    <source>
        <dbReference type="Proteomes" id="UP000701801"/>
    </source>
</evidence>
<evidence type="ECO:0000256" key="4">
    <source>
        <dbReference type="ARBA" id="ARBA00022989"/>
    </source>
</evidence>
<gene>
    <name evidence="7" type="ORF">HYALB_00006552</name>
</gene>
<feature type="transmembrane region" description="Helical" evidence="6">
    <location>
        <begin position="161"/>
        <end position="184"/>
    </location>
</feature>
<organism evidence="7 8">
    <name type="scientific">Hymenoscyphus albidus</name>
    <dbReference type="NCBI Taxonomy" id="595503"/>
    <lineage>
        <taxon>Eukaryota</taxon>
        <taxon>Fungi</taxon>
        <taxon>Dikarya</taxon>
        <taxon>Ascomycota</taxon>
        <taxon>Pezizomycotina</taxon>
        <taxon>Leotiomycetes</taxon>
        <taxon>Helotiales</taxon>
        <taxon>Helotiaceae</taxon>
        <taxon>Hymenoscyphus</taxon>
    </lineage>
</organism>
<comment type="subcellular location">
    <subcellularLocation>
        <location evidence="1">Membrane</location>
        <topology evidence="1">Multi-pass membrane protein</topology>
    </subcellularLocation>
</comment>
<feature type="transmembrane region" description="Helical" evidence="6">
    <location>
        <begin position="120"/>
        <end position="141"/>
    </location>
</feature>
<keyword evidence="4 6" id="KW-1133">Transmembrane helix</keyword>
<feature type="transmembrane region" description="Helical" evidence="6">
    <location>
        <begin position="325"/>
        <end position="346"/>
    </location>
</feature>
<dbReference type="EMBL" id="CAJVRM010000507">
    <property type="protein sequence ID" value="CAG8981680.1"/>
    <property type="molecule type" value="Genomic_DNA"/>
</dbReference>
<evidence type="ECO:0000256" key="1">
    <source>
        <dbReference type="ARBA" id="ARBA00004141"/>
    </source>
</evidence>
<dbReference type="GO" id="GO:0016020">
    <property type="term" value="C:membrane"/>
    <property type="evidence" value="ECO:0007669"/>
    <property type="project" value="UniProtKB-SubCell"/>
</dbReference>
<proteinExistence type="predicted"/>
<evidence type="ECO:0000256" key="2">
    <source>
        <dbReference type="ARBA" id="ARBA00022448"/>
    </source>
</evidence>
<reference evidence="7" key="1">
    <citation type="submission" date="2021-07" db="EMBL/GenBank/DDBJ databases">
        <authorList>
            <person name="Durling M."/>
        </authorList>
    </citation>
    <scope>NUCLEOTIDE SEQUENCE</scope>
</reference>
<keyword evidence="3 6" id="KW-0812">Transmembrane</keyword>
<evidence type="ECO:0000313" key="7">
    <source>
        <dbReference type="EMBL" id="CAG8981680.1"/>
    </source>
</evidence>